<keyword evidence="2" id="KW-1185">Reference proteome</keyword>
<proteinExistence type="predicted"/>
<comment type="caution">
    <text evidence="1">The sequence shown here is derived from an EMBL/GenBank/DDBJ whole genome shotgun (WGS) entry which is preliminary data.</text>
</comment>
<organism evidence="1 2">
    <name type="scientific">Natrinema versiforme JCM 10478</name>
    <dbReference type="NCBI Taxonomy" id="1227496"/>
    <lineage>
        <taxon>Archaea</taxon>
        <taxon>Methanobacteriati</taxon>
        <taxon>Methanobacteriota</taxon>
        <taxon>Stenosarchaea group</taxon>
        <taxon>Halobacteria</taxon>
        <taxon>Halobacteriales</taxon>
        <taxon>Natrialbaceae</taxon>
        <taxon>Natrinema</taxon>
    </lineage>
</organism>
<name>L9XM47_9EURY</name>
<reference evidence="1 2" key="1">
    <citation type="journal article" date="2014" name="PLoS Genet.">
        <title>Phylogenetically driven sequencing of extremely halophilic archaea reveals strategies for static and dynamic osmo-response.</title>
        <authorList>
            <person name="Becker E.A."/>
            <person name="Seitzer P.M."/>
            <person name="Tritt A."/>
            <person name="Larsen D."/>
            <person name="Krusor M."/>
            <person name="Yao A.I."/>
            <person name="Wu D."/>
            <person name="Madern D."/>
            <person name="Eisen J.A."/>
            <person name="Darling A.E."/>
            <person name="Facciotti M.T."/>
        </authorList>
    </citation>
    <scope>NUCLEOTIDE SEQUENCE [LARGE SCALE GENOMIC DNA]</scope>
    <source>
        <strain evidence="1 2">JCM 10478</strain>
    </source>
</reference>
<gene>
    <name evidence="1" type="ORF">C489_21101</name>
</gene>
<dbReference type="Proteomes" id="UP000011632">
    <property type="component" value="Unassembled WGS sequence"/>
</dbReference>
<evidence type="ECO:0000313" key="1">
    <source>
        <dbReference type="EMBL" id="ELY62815.1"/>
    </source>
</evidence>
<evidence type="ECO:0000313" key="2">
    <source>
        <dbReference type="Proteomes" id="UP000011632"/>
    </source>
</evidence>
<accession>L9XM47</accession>
<protein>
    <submittedName>
        <fullName evidence="1">Uncharacterized protein</fullName>
    </submittedName>
</protein>
<sequence length="123" mass="13872">MDVFLVNRLECILPTSNATRRLLEGVTSHGEKPGCVVQFNTSTSIPSVRELTLDKYMEPSFRGRNLRIGIKPLNNVLRYVVDVSSLRISAVIEIHTNDRIIVGKHESHAIRISRMGVLERGFD</sequence>
<dbReference type="AlphaFoldDB" id="L9XM47"/>
<dbReference type="EMBL" id="AOID01000066">
    <property type="protein sequence ID" value="ELY62815.1"/>
    <property type="molecule type" value="Genomic_DNA"/>
</dbReference>